<protein>
    <submittedName>
        <fullName evidence="1">Uncharacterized protein DUF4254</fullName>
    </submittedName>
</protein>
<accession>A0A369A2K8</accession>
<proteinExistence type="predicted"/>
<dbReference type="RefSeq" id="WP_037360559.1">
    <property type="nucleotide sequence ID" value="NZ_BHZF01000006.1"/>
</dbReference>
<dbReference type="Proteomes" id="UP000253517">
    <property type="component" value="Unassembled WGS sequence"/>
</dbReference>
<keyword evidence="2" id="KW-1185">Reference proteome</keyword>
<comment type="caution">
    <text evidence="1">The sequence shown here is derived from an EMBL/GenBank/DDBJ whole genome shotgun (WGS) entry which is preliminary data.</text>
</comment>
<gene>
    <name evidence="1" type="ORF">DES35_10456</name>
</gene>
<evidence type="ECO:0000313" key="2">
    <source>
        <dbReference type="Proteomes" id="UP000253517"/>
    </source>
</evidence>
<dbReference type="InterPro" id="IPR025350">
    <property type="entry name" value="DUF4254"/>
</dbReference>
<dbReference type="AlphaFoldDB" id="A0A369A2K8"/>
<reference evidence="1 2" key="1">
    <citation type="submission" date="2018-07" db="EMBL/GenBank/DDBJ databases">
        <title>Genomic Encyclopedia of Type Strains, Phase IV (KMG-IV): sequencing the most valuable type-strain genomes for metagenomic binning, comparative biology and taxonomic classification.</title>
        <authorList>
            <person name="Goeker M."/>
        </authorList>
    </citation>
    <scope>NUCLEOTIDE SEQUENCE [LARGE SCALE GENOMIC DNA]</scope>
    <source>
        <strain evidence="1 2">DSM 21410</strain>
    </source>
</reference>
<name>A0A369A2K8_9FLAO</name>
<sequence>MAIHTDVDFIYQIFEQSIDDYHISDNVDQSVEIPYEEGTFEYLLYKKNSIDCIQWHLEDIIRDPDIEPVKALAIKRRIDSLNQGRTDLVELIDDFYFNYYSTIKPRPDAHLNTESIAWALDRLSILSLKIYHMEVEASRDDAAEDHIEHCSKKLNLLYTQKKDLITAIKQLLTDIAEGKRIVKVYRAVKMYNDPATNPILYQKSKK</sequence>
<dbReference type="EMBL" id="QPJS01000004">
    <property type="protein sequence ID" value="RCX02297.1"/>
    <property type="molecule type" value="Genomic_DNA"/>
</dbReference>
<evidence type="ECO:0000313" key="1">
    <source>
        <dbReference type="EMBL" id="RCX02297.1"/>
    </source>
</evidence>
<dbReference type="Pfam" id="PF14063">
    <property type="entry name" value="DUF4254"/>
    <property type="match status" value="1"/>
</dbReference>
<organism evidence="1 2">
    <name type="scientific">Schleiferia thermophila</name>
    <dbReference type="NCBI Taxonomy" id="884107"/>
    <lineage>
        <taxon>Bacteria</taxon>
        <taxon>Pseudomonadati</taxon>
        <taxon>Bacteroidota</taxon>
        <taxon>Flavobacteriia</taxon>
        <taxon>Flavobacteriales</taxon>
        <taxon>Schleiferiaceae</taxon>
        <taxon>Schleiferia</taxon>
    </lineage>
</organism>